<dbReference type="KEGG" id="gsh:117350905"/>
<keyword evidence="1 4" id="KW-0812">Transmembrane</keyword>
<evidence type="ECO:0000256" key="1">
    <source>
        <dbReference type="SAM" id="Phobius"/>
    </source>
</evidence>
<name>A0A6P8PCJ3_GEOSA</name>
<dbReference type="RefSeq" id="XP_033781522.1">
    <property type="nucleotide sequence ID" value="XM_033925631.1"/>
</dbReference>
<protein>
    <submittedName>
        <fullName evidence="4 5">Transmembrane protein 52B isoform X1</fullName>
    </submittedName>
</protein>
<dbReference type="PANTHER" id="PTHR33955:SF1">
    <property type="entry name" value="TRANSMEMBRANE PROTEIN 52B"/>
    <property type="match status" value="1"/>
</dbReference>
<evidence type="ECO:0000313" key="3">
    <source>
        <dbReference type="Proteomes" id="UP000515159"/>
    </source>
</evidence>
<reference evidence="4 5" key="1">
    <citation type="submission" date="2025-04" db="UniProtKB">
        <authorList>
            <consortium name="RefSeq"/>
        </authorList>
    </citation>
    <scope>IDENTIFICATION</scope>
</reference>
<dbReference type="PANTHER" id="PTHR33955">
    <property type="entry name" value="TRANSMEMBRANE PROTEIN 52"/>
    <property type="match status" value="1"/>
</dbReference>
<dbReference type="GeneID" id="117350905"/>
<accession>A0A6P8PCJ3</accession>
<evidence type="ECO:0000313" key="5">
    <source>
        <dbReference type="RefSeq" id="XP_033781524.1"/>
    </source>
</evidence>
<dbReference type="RefSeq" id="XP_033781526.1">
    <property type="nucleotide sequence ID" value="XM_033925635.1"/>
</dbReference>
<dbReference type="RefSeq" id="XP_033781524.1">
    <property type="nucleotide sequence ID" value="XM_033925633.1"/>
</dbReference>
<keyword evidence="3" id="KW-1185">Reference proteome</keyword>
<gene>
    <name evidence="4 5 6 7 8" type="primary">TMEM52B</name>
</gene>
<dbReference type="OrthoDB" id="9361294at2759"/>
<dbReference type="RefSeq" id="XP_033781525.1">
    <property type="nucleotide sequence ID" value="XM_033925634.1"/>
</dbReference>
<dbReference type="RefSeq" id="XP_033781527.1">
    <property type="nucleotide sequence ID" value="XM_033925636.1"/>
</dbReference>
<feature type="transmembrane region" description="Helical" evidence="1">
    <location>
        <begin position="51"/>
        <end position="73"/>
    </location>
</feature>
<evidence type="ECO:0000313" key="8">
    <source>
        <dbReference type="RefSeq" id="XP_033781527.1"/>
    </source>
</evidence>
<dbReference type="InterPro" id="IPR038942">
    <property type="entry name" value="TMEM52"/>
</dbReference>
<sequence length="195" mass="21686">MVLHRVCKRMRSTNPICIPALIFLSLFPQVRCGNDCENIQHCSKSDWVNLWYIWLIVAIGVLLLLCGITCACVKCCCLRQHLAEAEAGTRAYEVTVIAFDHDSTIQSTISSLQSVFGQAARRILAVAHSHNSSQLSPVVSMPTGLETPPCYEEALRMSRFTVARSTAKTQELATVLEEKMETPAKDPVQEDSKKF</sequence>
<dbReference type="Pfam" id="PF14979">
    <property type="entry name" value="TMEM52"/>
    <property type="match status" value="1"/>
</dbReference>
<keyword evidence="1" id="KW-1133">Transmembrane helix</keyword>
<evidence type="ECO:0000313" key="4">
    <source>
        <dbReference type="RefSeq" id="XP_033781522.1"/>
    </source>
</evidence>
<proteinExistence type="predicted"/>
<keyword evidence="1" id="KW-0472">Membrane</keyword>
<feature type="signal peptide" evidence="2">
    <location>
        <begin position="1"/>
        <end position="32"/>
    </location>
</feature>
<evidence type="ECO:0000313" key="7">
    <source>
        <dbReference type="RefSeq" id="XP_033781526.1"/>
    </source>
</evidence>
<dbReference type="AlphaFoldDB" id="A0A6P8PCJ3"/>
<dbReference type="CTD" id="120939"/>
<evidence type="ECO:0000313" key="6">
    <source>
        <dbReference type="RefSeq" id="XP_033781525.1"/>
    </source>
</evidence>
<keyword evidence="2" id="KW-0732">Signal</keyword>
<evidence type="ECO:0000256" key="2">
    <source>
        <dbReference type="SAM" id="SignalP"/>
    </source>
</evidence>
<organism evidence="3 5">
    <name type="scientific">Geotrypetes seraphini</name>
    <name type="common">Gaboon caecilian</name>
    <name type="synonym">Caecilia seraphini</name>
    <dbReference type="NCBI Taxonomy" id="260995"/>
    <lineage>
        <taxon>Eukaryota</taxon>
        <taxon>Metazoa</taxon>
        <taxon>Chordata</taxon>
        <taxon>Craniata</taxon>
        <taxon>Vertebrata</taxon>
        <taxon>Euteleostomi</taxon>
        <taxon>Amphibia</taxon>
        <taxon>Gymnophiona</taxon>
        <taxon>Geotrypetes</taxon>
    </lineage>
</organism>
<dbReference type="Proteomes" id="UP000515159">
    <property type="component" value="Chromosome 16"/>
</dbReference>
<feature type="chain" id="PRO_5044653911" evidence="2">
    <location>
        <begin position="33"/>
        <end position="195"/>
    </location>
</feature>